<organism evidence="8 9">
    <name type="scientific">Tenacibaculum platacis</name>
    <dbReference type="NCBI Taxonomy" id="3137852"/>
    <lineage>
        <taxon>Bacteria</taxon>
        <taxon>Pseudomonadati</taxon>
        <taxon>Bacteroidota</taxon>
        <taxon>Flavobacteriia</taxon>
        <taxon>Flavobacteriales</taxon>
        <taxon>Flavobacteriaceae</taxon>
        <taxon>Tenacibaculum</taxon>
    </lineage>
</organism>
<dbReference type="InterPro" id="IPR002081">
    <property type="entry name" value="Cryptochrome/DNA_photolyase_1"/>
</dbReference>
<accession>A0ABM9NZL6</accession>
<comment type="caution">
    <text evidence="8">The sequence shown here is derived from an EMBL/GenBank/DDBJ whole genome shotgun (WGS) entry which is preliminary data.</text>
</comment>
<keyword evidence="4 6" id="KW-0274">FAD</keyword>
<dbReference type="RefSeq" id="WP_348711933.1">
    <property type="nucleotide sequence ID" value="NZ_CAXIXY010000004.1"/>
</dbReference>
<sequence>MQKSKTAVVWFTNNLRIHDNKVLSEACANYDKVIGVYCYNPRHYKKDQFGFKKTEKYRAKFTIESVEDLYKNLKTLNISLFLCYEHPQLFLPQFCLTHNADALFFQREFTSEETTEIQYLRSSIPEQIEVFEYYDQLLFEPENIPFKIHQTPQIFTDFRKKVEKYGTINEVITPIKKEESNLIQQTTKFYTLKDLGFEDFEVLAYSAFPFKGGETAANQRLQEYFFETEKLSFYKKTRNGLLGKDYSSKFSSWLSNGCISAKTIYWQIKKYEKTITKNQSTYWLIFELIWRDFFKYLSLKHGNSLFKQSGIKKVEYEWKNKQDLIDKWINGETEEPFVNANMIELKQTGWMSNRGRQNVASYFAKELLLDWRIGAAYFESMLIDYDVHSNYGNWQYVAGVGNDPRDRKFNVKLQAERYDSNRKFQQTWLQPMLF</sequence>
<comment type="function">
    <text evidence="6">May have a photoreceptor function.</text>
</comment>
<dbReference type="PANTHER" id="PTHR11455">
    <property type="entry name" value="CRYPTOCHROME"/>
    <property type="match status" value="1"/>
</dbReference>
<comment type="cofactor">
    <cofactor evidence="6">
        <name>(6R)-5,10-methylene-5,6,7,8-tetrahydrofolate</name>
        <dbReference type="ChEBI" id="CHEBI:15636"/>
    </cofactor>
    <text evidence="6">Binds 1 5,10-methenyltetrahydrofolate (MTHF) per subunit.</text>
</comment>
<proteinExistence type="inferred from homology"/>
<dbReference type="PANTHER" id="PTHR11455:SF22">
    <property type="entry name" value="CRYPTOCHROME DASH"/>
    <property type="match status" value="1"/>
</dbReference>
<dbReference type="Proteomes" id="UP001497416">
    <property type="component" value="Unassembled WGS sequence"/>
</dbReference>
<evidence type="ECO:0000256" key="2">
    <source>
        <dbReference type="ARBA" id="ARBA00017881"/>
    </source>
</evidence>
<dbReference type="Pfam" id="PF00875">
    <property type="entry name" value="DNA_photolyase"/>
    <property type="match status" value="1"/>
</dbReference>
<dbReference type="InterPro" id="IPR036134">
    <property type="entry name" value="Crypto/Photolyase_FAD-like_sf"/>
</dbReference>
<dbReference type="Gene3D" id="3.40.50.620">
    <property type="entry name" value="HUPs"/>
    <property type="match status" value="1"/>
</dbReference>
<dbReference type="Gene3D" id="1.25.40.80">
    <property type="match status" value="1"/>
</dbReference>
<evidence type="ECO:0000259" key="7">
    <source>
        <dbReference type="PROSITE" id="PS51645"/>
    </source>
</evidence>
<dbReference type="InterPro" id="IPR014133">
    <property type="entry name" value="Cry_DASH"/>
</dbReference>
<evidence type="ECO:0000256" key="4">
    <source>
        <dbReference type="ARBA" id="ARBA00022827"/>
    </source>
</evidence>
<dbReference type="SUPFAM" id="SSF52425">
    <property type="entry name" value="Cryptochrome/photolyase, N-terminal domain"/>
    <property type="match status" value="1"/>
</dbReference>
<feature type="domain" description="Photolyase/cryptochrome alpha/beta" evidence="7">
    <location>
        <begin position="5"/>
        <end position="138"/>
    </location>
</feature>
<evidence type="ECO:0000256" key="1">
    <source>
        <dbReference type="ARBA" id="ARBA00005862"/>
    </source>
</evidence>
<comment type="cofactor">
    <cofactor evidence="6">
        <name>FAD</name>
        <dbReference type="ChEBI" id="CHEBI:57692"/>
    </cofactor>
    <text evidence="6">Binds 1 FAD per subunit.</text>
</comment>
<dbReference type="EMBL" id="CAXIXY010000004">
    <property type="protein sequence ID" value="CAL2085286.1"/>
    <property type="molecule type" value="Genomic_DNA"/>
</dbReference>
<evidence type="ECO:0000256" key="5">
    <source>
        <dbReference type="ARBA" id="ARBA00022991"/>
    </source>
</evidence>
<evidence type="ECO:0000313" key="8">
    <source>
        <dbReference type="EMBL" id="CAL2085286.1"/>
    </source>
</evidence>
<keyword evidence="5 6" id="KW-0157">Chromophore</keyword>
<name>A0ABM9NZL6_9FLAO</name>
<dbReference type="SUPFAM" id="SSF48173">
    <property type="entry name" value="Cryptochrome/photolyase FAD-binding domain"/>
    <property type="match status" value="1"/>
</dbReference>
<comment type="similarity">
    <text evidence="1 6">Belongs to the DNA photolyase class-1 family.</text>
</comment>
<evidence type="ECO:0000256" key="6">
    <source>
        <dbReference type="RuleBase" id="RU367151"/>
    </source>
</evidence>
<dbReference type="InterPro" id="IPR005101">
    <property type="entry name" value="Cryptochr/Photolyase_FAD-bd"/>
</dbReference>
<dbReference type="PROSITE" id="PS51645">
    <property type="entry name" value="PHR_CRY_ALPHA_BETA"/>
    <property type="match status" value="1"/>
</dbReference>
<keyword evidence="9" id="KW-1185">Reference proteome</keyword>
<evidence type="ECO:0000256" key="3">
    <source>
        <dbReference type="ARBA" id="ARBA00022630"/>
    </source>
</evidence>
<dbReference type="InterPro" id="IPR036155">
    <property type="entry name" value="Crypto/Photolyase_N_sf"/>
</dbReference>
<dbReference type="Gene3D" id="1.10.579.10">
    <property type="entry name" value="DNA Cyclobutane Dipyrimidine Photolyase, subunit A, domain 3"/>
    <property type="match status" value="1"/>
</dbReference>
<gene>
    <name evidence="8" type="primary">cry</name>
    <name evidence="8" type="ORF">T190607A01A_20447</name>
</gene>
<keyword evidence="3 6" id="KW-0285">Flavoprotein</keyword>
<reference evidence="8 9" key="1">
    <citation type="submission" date="2024-05" db="EMBL/GenBank/DDBJ databases">
        <authorList>
            <person name="Duchaud E."/>
        </authorList>
    </citation>
    <scope>NUCLEOTIDE SEQUENCE [LARGE SCALE GENOMIC DNA]</scope>
    <source>
        <strain evidence="8">Ena-SAMPLE-TAB-13-05-2024-13:56:06:370-140302</strain>
    </source>
</reference>
<protein>
    <recommendedName>
        <fullName evidence="2 6">Cryptochrome DASH</fullName>
    </recommendedName>
</protein>
<evidence type="ECO:0000313" key="9">
    <source>
        <dbReference type="Proteomes" id="UP001497416"/>
    </source>
</evidence>
<dbReference type="InterPro" id="IPR006050">
    <property type="entry name" value="DNA_photolyase_N"/>
</dbReference>
<dbReference type="NCBIfam" id="TIGR02765">
    <property type="entry name" value="crypto_DASH"/>
    <property type="match status" value="1"/>
</dbReference>
<dbReference type="PRINTS" id="PR00147">
    <property type="entry name" value="DNAPHOTLYASE"/>
</dbReference>
<dbReference type="Pfam" id="PF03441">
    <property type="entry name" value="FAD_binding_7"/>
    <property type="match status" value="1"/>
</dbReference>
<dbReference type="InterPro" id="IPR014729">
    <property type="entry name" value="Rossmann-like_a/b/a_fold"/>
</dbReference>